<proteinExistence type="predicted"/>
<dbReference type="KEGG" id="fgi:OP10G_3937"/>
<dbReference type="Proteomes" id="UP000027982">
    <property type="component" value="Chromosome"/>
</dbReference>
<dbReference type="STRING" id="661478.OP10G_3937"/>
<dbReference type="AlphaFoldDB" id="A0A068NWZ6"/>
<gene>
    <name evidence="1" type="ORF">OP10G_3937</name>
</gene>
<organism evidence="1 2">
    <name type="scientific">Fimbriimonas ginsengisoli Gsoil 348</name>
    <dbReference type="NCBI Taxonomy" id="661478"/>
    <lineage>
        <taxon>Bacteria</taxon>
        <taxon>Bacillati</taxon>
        <taxon>Armatimonadota</taxon>
        <taxon>Fimbriimonadia</taxon>
        <taxon>Fimbriimonadales</taxon>
        <taxon>Fimbriimonadaceae</taxon>
        <taxon>Fimbriimonas</taxon>
    </lineage>
</organism>
<accession>A0A068NWZ6</accession>
<evidence type="ECO:0000313" key="2">
    <source>
        <dbReference type="Proteomes" id="UP000027982"/>
    </source>
</evidence>
<dbReference type="HOGENOM" id="CLU_3328161_0_0_0"/>
<sequence>MARPDVRELVAWSIAIALKGADTRGRVDATWKSGNTWP</sequence>
<evidence type="ECO:0000313" key="1">
    <source>
        <dbReference type="EMBL" id="AIE87305.1"/>
    </source>
</evidence>
<reference evidence="1 2" key="1">
    <citation type="journal article" date="2014" name="PLoS ONE">
        <title>The first complete genome sequence of the class fimbriimonadia in the phylum armatimonadetes.</title>
        <authorList>
            <person name="Hu Z.Y."/>
            <person name="Wang Y.Z."/>
            <person name="Im W.T."/>
            <person name="Wang S.Y."/>
            <person name="Zhao G.P."/>
            <person name="Zheng H.J."/>
            <person name="Quan Z.X."/>
        </authorList>
    </citation>
    <scope>NUCLEOTIDE SEQUENCE [LARGE SCALE GENOMIC DNA]</scope>
    <source>
        <strain evidence="1">Gsoil 348</strain>
    </source>
</reference>
<keyword evidence="2" id="KW-1185">Reference proteome</keyword>
<protein>
    <submittedName>
        <fullName evidence="1">Uncharacterized protein</fullName>
    </submittedName>
</protein>
<name>A0A068NWZ6_FIMGI</name>
<dbReference type="EMBL" id="CP007139">
    <property type="protein sequence ID" value="AIE87305.1"/>
    <property type="molecule type" value="Genomic_DNA"/>
</dbReference>